<evidence type="ECO:0000256" key="1">
    <source>
        <dbReference type="SAM" id="MobiDB-lite"/>
    </source>
</evidence>
<protein>
    <submittedName>
        <fullName evidence="2">Uncharacterized protein</fullName>
    </submittedName>
</protein>
<keyword evidence="3" id="KW-1185">Reference proteome</keyword>
<evidence type="ECO:0000313" key="3">
    <source>
        <dbReference type="Proteomes" id="UP001372338"/>
    </source>
</evidence>
<feature type="region of interest" description="Disordered" evidence="1">
    <location>
        <begin position="1"/>
        <end position="32"/>
    </location>
</feature>
<name>A0AAN9F0I9_CROPI</name>
<organism evidence="2 3">
    <name type="scientific">Crotalaria pallida</name>
    <name type="common">Smooth rattlebox</name>
    <name type="synonym">Crotalaria striata</name>
    <dbReference type="NCBI Taxonomy" id="3830"/>
    <lineage>
        <taxon>Eukaryota</taxon>
        <taxon>Viridiplantae</taxon>
        <taxon>Streptophyta</taxon>
        <taxon>Embryophyta</taxon>
        <taxon>Tracheophyta</taxon>
        <taxon>Spermatophyta</taxon>
        <taxon>Magnoliopsida</taxon>
        <taxon>eudicotyledons</taxon>
        <taxon>Gunneridae</taxon>
        <taxon>Pentapetalae</taxon>
        <taxon>rosids</taxon>
        <taxon>fabids</taxon>
        <taxon>Fabales</taxon>
        <taxon>Fabaceae</taxon>
        <taxon>Papilionoideae</taxon>
        <taxon>50 kb inversion clade</taxon>
        <taxon>genistoids sensu lato</taxon>
        <taxon>core genistoids</taxon>
        <taxon>Crotalarieae</taxon>
        <taxon>Crotalaria</taxon>
    </lineage>
</organism>
<accession>A0AAN9F0I9</accession>
<proteinExistence type="predicted"/>
<dbReference type="Proteomes" id="UP001372338">
    <property type="component" value="Unassembled WGS sequence"/>
</dbReference>
<gene>
    <name evidence="2" type="ORF">RIF29_20045</name>
</gene>
<feature type="compositionally biased region" description="Basic and acidic residues" evidence="1">
    <location>
        <begin position="1"/>
        <end position="21"/>
    </location>
</feature>
<evidence type="ECO:0000313" key="2">
    <source>
        <dbReference type="EMBL" id="KAK7267374.1"/>
    </source>
</evidence>
<reference evidence="2 3" key="1">
    <citation type="submission" date="2024-01" db="EMBL/GenBank/DDBJ databases">
        <title>The genomes of 5 underutilized Papilionoideae crops provide insights into root nodulation and disease resistanc.</title>
        <authorList>
            <person name="Yuan L."/>
        </authorList>
    </citation>
    <scope>NUCLEOTIDE SEQUENCE [LARGE SCALE GENOMIC DNA]</scope>
    <source>
        <strain evidence="2">ZHUSHIDOU_FW_LH</strain>
        <tissue evidence="2">Leaf</tissue>
    </source>
</reference>
<dbReference type="AlphaFoldDB" id="A0AAN9F0I9"/>
<dbReference type="EMBL" id="JAYWIO010000004">
    <property type="protein sequence ID" value="KAK7267374.1"/>
    <property type="molecule type" value="Genomic_DNA"/>
</dbReference>
<sequence length="102" mass="11645">MPDLWHEKEKNMGFNKEKRMEEIDEEEEENNVRSESVFKGGSILGLSLKEPLKAFLEKKKMLCESTAIAKHPPFACDRHTAYTNLSATILSSLVWGHSNSSY</sequence>
<comment type="caution">
    <text evidence="2">The sequence shown here is derived from an EMBL/GenBank/DDBJ whole genome shotgun (WGS) entry which is preliminary data.</text>
</comment>